<keyword evidence="17" id="KW-1185">Reference proteome</keyword>
<dbReference type="EMBL" id="JARIHO010000025">
    <property type="protein sequence ID" value="KAJ7342630.1"/>
    <property type="molecule type" value="Genomic_DNA"/>
</dbReference>
<organism evidence="16 17">
    <name type="scientific">Mycena albidolilacea</name>
    <dbReference type="NCBI Taxonomy" id="1033008"/>
    <lineage>
        <taxon>Eukaryota</taxon>
        <taxon>Fungi</taxon>
        <taxon>Dikarya</taxon>
        <taxon>Basidiomycota</taxon>
        <taxon>Agaricomycotina</taxon>
        <taxon>Agaricomycetes</taxon>
        <taxon>Agaricomycetidae</taxon>
        <taxon>Agaricales</taxon>
        <taxon>Marasmiineae</taxon>
        <taxon>Mycenaceae</taxon>
        <taxon>Mycena</taxon>
    </lineage>
</organism>
<dbReference type="InterPro" id="IPR050121">
    <property type="entry name" value="Cytochrome_P450_monoxygenase"/>
</dbReference>
<evidence type="ECO:0000256" key="11">
    <source>
        <dbReference type="ARBA" id="ARBA00023033"/>
    </source>
</evidence>
<dbReference type="AlphaFoldDB" id="A0AAD6ZVV2"/>
<keyword evidence="8 15" id="KW-1133">Transmembrane helix</keyword>
<keyword evidence="9 14" id="KW-0560">Oxidoreductase</keyword>
<dbReference type="PANTHER" id="PTHR24305:SF166">
    <property type="entry name" value="CYTOCHROME P450 12A4, MITOCHONDRIAL-RELATED"/>
    <property type="match status" value="1"/>
</dbReference>
<keyword evidence="7 13" id="KW-0479">Metal-binding</keyword>
<evidence type="ECO:0000256" key="1">
    <source>
        <dbReference type="ARBA" id="ARBA00001971"/>
    </source>
</evidence>
<keyword evidence="10 13" id="KW-0408">Iron</keyword>
<proteinExistence type="inferred from homology"/>
<comment type="similarity">
    <text evidence="4 14">Belongs to the cytochrome P450 family.</text>
</comment>
<dbReference type="InterPro" id="IPR002401">
    <property type="entry name" value="Cyt_P450_E_grp-I"/>
</dbReference>
<dbReference type="InterPro" id="IPR017972">
    <property type="entry name" value="Cyt_P450_CS"/>
</dbReference>
<feature type="binding site" description="axial binding residue" evidence="13">
    <location>
        <position position="462"/>
    </location>
    <ligand>
        <name>heme</name>
        <dbReference type="ChEBI" id="CHEBI:30413"/>
    </ligand>
    <ligandPart>
        <name>Fe</name>
        <dbReference type="ChEBI" id="CHEBI:18248"/>
    </ligandPart>
</feature>
<dbReference type="GO" id="GO:0005506">
    <property type="term" value="F:iron ion binding"/>
    <property type="evidence" value="ECO:0007669"/>
    <property type="project" value="InterPro"/>
</dbReference>
<comment type="cofactor">
    <cofactor evidence="1 13">
        <name>heme</name>
        <dbReference type="ChEBI" id="CHEBI:30413"/>
    </cofactor>
</comment>
<comment type="subcellular location">
    <subcellularLocation>
        <location evidence="2">Membrane</location>
    </subcellularLocation>
</comment>
<dbReference type="PROSITE" id="PS00086">
    <property type="entry name" value="CYTOCHROME_P450"/>
    <property type="match status" value="1"/>
</dbReference>
<dbReference type="PRINTS" id="PR00385">
    <property type="entry name" value="P450"/>
</dbReference>
<sequence>MQEQDRVLLLAMLWIVYTIVLLLIVWAAVAGGGALRRALYTTPLPGPARSSVSLDVAKAAATYGSVFRVSTDRVSGEIVLCDPTAIAHFYANAPAIYRSTDSARSFIKNVVGRGLTWAEDAHHPMHRQALAPMFSSSAVEGFCGTFFDVVTKVQDVWSNALASRPRGMVVDIQHWMNSVVLDSLGLVGFAHDFESLKGDYCIVTAAFYVLRAPHTNSPSDLIFRLALSTMPILRNIPTAKNRIIQDFRAYMGGIAGDILERNDAQETKAQGSEGTEDKSILGLLIKSLAENPAGEFRLSHAEVVAQNTLLFSGCETTAVTLDWLLVELAKNSAIQDTLRNELRQVSGTFEYSKIVKLPYLHAVVDETLRLHPPIGSTSRVAVEDDIIPLSSPILTRSGETVASIHVAKGTVVTAPIHYINTSETLWGAGAMRFDPGRWWQDKSNDDFPGNRHLAFGDGPRACIGTDFSLALIKVVLYVVVSNFTFSFPDGPETIIESTGGRIPQPRMTGGGTELLMVVQSI</sequence>
<name>A0AAD6ZVV2_9AGAR</name>
<evidence type="ECO:0000256" key="10">
    <source>
        <dbReference type="ARBA" id="ARBA00023004"/>
    </source>
</evidence>
<evidence type="ECO:0000256" key="14">
    <source>
        <dbReference type="RuleBase" id="RU000461"/>
    </source>
</evidence>
<evidence type="ECO:0000256" key="15">
    <source>
        <dbReference type="SAM" id="Phobius"/>
    </source>
</evidence>
<dbReference type="Pfam" id="PF00067">
    <property type="entry name" value="p450"/>
    <property type="match status" value="1"/>
</dbReference>
<evidence type="ECO:0000256" key="7">
    <source>
        <dbReference type="ARBA" id="ARBA00022723"/>
    </source>
</evidence>
<keyword evidence="12 15" id="KW-0472">Membrane</keyword>
<dbReference type="Proteomes" id="UP001218218">
    <property type="component" value="Unassembled WGS sequence"/>
</dbReference>
<gene>
    <name evidence="16" type="ORF">DFH08DRAFT_1082151</name>
</gene>
<dbReference type="GO" id="GO:0016705">
    <property type="term" value="F:oxidoreductase activity, acting on paired donors, with incorporation or reduction of molecular oxygen"/>
    <property type="evidence" value="ECO:0007669"/>
    <property type="project" value="InterPro"/>
</dbReference>
<dbReference type="GO" id="GO:0004497">
    <property type="term" value="F:monooxygenase activity"/>
    <property type="evidence" value="ECO:0007669"/>
    <property type="project" value="UniProtKB-KW"/>
</dbReference>
<evidence type="ECO:0000256" key="9">
    <source>
        <dbReference type="ARBA" id="ARBA00023002"/>
    </source>
</evidence>
<dbReference type="InterPro" id="IPR036396">
    <property type="entry name" value="Cyt_P450_sf"/>
</dbReference>
<dbReference type="PRINTS" id="PR00463">
    <property type="entry name" value="EP450I"/>
</dbReference>
<evidence type="ECO:0000256" key="4">
    <source>
        <dbReference type="ARBA" id="ARBA00010617"/>
    </source>
</evidence>
<dbReference type="Gene3D" id="1.10.630.10">
    <property type="entry name" value="Cytochrome P450"/>
    <property type="match status" value="1"/>
</dbReference>
<keyword evidence="11 14" id="KW-0503">Monooxygenase</keyword>
<evidence type="ECO:0000256" key="5">
    <source>
        <dbReference type="ARBA" id="ARBA00022617"/>
    </source>
</evidence>
<comment type="pathway">
    <text evidence="3">Secondary metabolite biosynthesis; terpenoid biosynthesis.</text>
</comment>
<evidence type="ECO:0000256" key="6">
    <source>
        <dbReference type="ARBA" id="ARBA00022692"/>
    </source>
</evidence>
<feature type="transmembrane region" description="Helical" evidence="15">
    <location>
        <begin position="7"/>
        <end position="29"/>
    </location>
</feature>
<evidence type="ECO:0000256" key="13">
    <source>
        <dbReference type="PIRSR" id="PIRSR602401-1"/>
    </source>
</evidence>
<evidence type="ECO:0000256" key="12">
    <source>
        <dbReference type="ARBA" id="ARBA00023136"/>
    </source>
</evidence>
<dbReference type="InterPro" id="IPR001128">
    <property type="entry name" value="Cyt_P450"/>
</dbReference>
<accession>A0AAD6ZVV2</accession>
<dbReference type="GO" id="GO:0020037">
    <property type="term" value="F:heme binding"/>
    <property type="evidence" value="ECO:0007669"/>
    <property type="project" value="InterPro"/>
</dbReference>
<evidence type="ECO:0000313" key="17">
    <source>
        <dbReference type="Proteomes" id="UP001218218"/>
    </source>
</evidence>
<dbReference type="SUPFAM" id="SSF48264">
    <property type="entry name" value="Cytochrome P450"/>
    <property type="match status" value="1"/>
</dbReference>
<keyword evidence="5 13" id="KW-0349">Heme</keyword>
<evidence type="ECO:0000256" key="3">
    <source>
        <dbReference type="ARBA" id="ARBA00004721"/>
    </source>
</evidence>
<dbReference type="PANTHER" id="PTHR24305">
    <property type="entry name" value="CYTOCHROME P450"/>
    <property type="match status" value="1"/>
</dbReference>
<dbReference type="GO" id="GO:0016020">
    <property type="term" value="C:membrane"/>
    <property type="evidence" value="ECO:0007669"/>
    <property type="project" value="UniProtKB-SubCell"/>
</dbReference>
<evidence type="ECO:0000313" key="16">
    <source>
        <dbReference type="EMBL" id="KAJ7342630.1"/>
    </source>
</evidence>
<reference evidence="16" key="1">
    <citation type="submission" date="2023-03" db="EMBL/GenBank/DDBJ databases">
        <title>Massive genome expansion in bonnet fungi (Mycena s.s.) driven by repeated elements and novel gene families across ecological guilds.</title>
        <authorList>
            <consortium name="Lawrence Berkeley National Laboratory"/>
            <person name="Harder C.B."/>
            <person name="Miyauchi S."/>
            <person name="Viragh M."/>
            <person name="Kuo A."/>
            <person name="Thoen E."/>
            <person name="Andreopoulos B."/>
            <person name="Lu D."/>
            <person name="Skrede I."/>
            <person name="Drula E."/>
            <person name="Henrissat B."/>
            <person name="Morin E."/>
            <person name="Kohler A."/>
            <person name="Barry K."/>
            <person name="LaButti K."/>
            <person name="Morin E."/>
            <person name="Salamov A."/>
            <person name="Lipzen A."/>
            <person name="Mereny Z."/>
            <person name="Hegedus B."/>
            <person name="Baldrian P."/>
            <person name="Stursova M."/>
            <person name="Weitz H."/>
            <person name="Taylor A."/>
            <person name="Grigoriev I.V."/>
            <person name="Nagy L.G."/>
            <person name="Martin F."/>
            <person name="Kauserud H."/>
        </authorList>
    </citation>
    <scope>NUCLEOTIDE SEQUENCE</scope>
    <source>
        <strain evidence="16">CBHHK002</strain>
    </source>
</reference>
<evidence type="ECO:0000256" key="2">
    <source>
        <dbReference type="ARBA" id="ARBA00004370"/>
    </source>
</evidence>
<protein>
    <submittedName>
        <fullName evidence="16">Cytochrome P450</fullName>
    </submittedName>
</protein>
<evidence type="ECO:0000256" key="8">
    <source>
        <dbReference type="ARBA" id="ARBA00022989"/>
    </source>
</evidence>
<comment type="caution">
    <text evidence="16">The sequence shown here is derived from an EMBL/GenBank/DDBJ whole genome shotgun (WGS) entry which is preliminary data.</text>
</comment>
<keyword evidence="6 15" id="KW-0812">Transmembrane</keyword>